<dbReference type="SMART" id="SM00155">
    <property type="entry name" value="PLDc"/>
    <property type="match status" value="2"/>
</dbReference>
<dbReference type="Gene3D" id="3.30.870.10">
    <property type="entry name" value="Endonuclease Chain A"/>
    <property type="match status" value="2"/>
</dbReference>
<dbReference type="EC" id="2.7.8.-" evidence="2"/>
<accession>A0A3B1BQH6</accession>
<keyword evidence="2" id="KW-0808">Transferase</keyword>
<reference evidence="2" key="1">
    <citation type="submission" date="2018-06" db="EMBL/GenBank/DDBJ databases">
        <authorList>
            <person name="Zhirakovskaya E."/>
        </authorList>
    </citation>
    <scope>NUCLEOTIDE SEQUENCE</scope>
</reference>
<gene>
    <name evidence="2" type="ORF">MNBD_NITROSPINAE01-1946</name>
</gene>
<organism evidence="2">
    <name type="scientific">hydrothermal vent metagenome</name>
    <dbReference type="NCBI Taxonomy" id="652676"/>
    <lineage>
        <taxon>unclassified sequences</taxon>
        <taxon>metagenomes</taxon>
        <taxon>ecological metagenomes</taxon>
    </lineage>
</organism>
<evidence type="ECO:0000259" key="1">
    <source>
        <dbReference type="PROSITE" id="PS50035"/>
    </source>
</evidence>
<sequence length="360" mass="41834">MAENPFALLRTYPSFFSSLFADLESAKSSIRVQMYCVEAGATAERFRKILSAKAQSGLPVEIMYDSVGSISTPSYYFDEMAKAGVAVKEYHPVNPRRVREGAYSIKKLFRRNHRKLIIIDSDIYYLGGMNIGDRFHDWEDLMVRGAGGPVAELEKSFDRVWHKTPRWPSLQRYHFKSDSPIMVCDCRPQLNNYPIKRLYISAIKKAKKRIWIALAYFVPRRNIMKALSQAVNRGVDVRVVVPDVSDIKLVNLASWPVIRRLVKKGVRIFRFENRMMHSKLAIIDDDWMTVGTANLDSMSFYWNLELNLVVRDKQIVKTVAEYFEDYQHESREVMLGDAEARPLPMRLLGRMLYYYSSWIL</sequence>
<dbReference type="GO" id="GO:0032049">
    <property type="term" value="P:cardiolipin biosynthetic process"/>
    <property type="evidence" value="ECO:0007669"/>
    <property type="project" value="UniProtKB-ARBA"/>
</dbReference>
<dbReference type="EMBL" id="UOGC01000066">
    <property type="protein sequence ID" value="VAX18192.1"/>
    <property type="molecule type" value="Genomic_DNA"/>
</dbReference>
<dbReference type="PROSITE" id="PS50035">
    <property type="entry name" value="PLD"/>
    <property type="match status" value="2"/>
</dbReference>
<protein>
    <submittedName>
        <fullName evidence="2">Cardiolipin synthetase</fullName>
        <ecNumber evidence="2">2.7.8.-</ecNumber>
    </submittedName>
</protein>
<dbReference type="PANTHER" id="PTHR21248">
    <property type="entry name" value="CARDIOLIPIN SYNTHASE"/>
    <property type="match status" value="1"/>
</dbReference>
<dbReference type="CDD" id="cd09110">
    <property type="entry name" value="PLDc_CLS_1"/>
    <property type="match status" value="1"/>
</dbReference>
<proteinExistence type="predicted"/>
<feature type="domain" description="PLD phosphodiesterase" evidence="1">
    <location>
        <begin position="108"/>
        <end position="135"/>
    </location>
</feature>
<dbReference type="Pfam" id="PF13091">
    <property type="entry name" value="PLDc_2"/>
    <property type="match status" value="2"/>
</dbReference>
<dbReference type="PANTHER" id="PTHR21248:SF22">
    <property type="entry name" value="PHOSPHOLIPASE D"/>
    <property type="match status" value="1"/>
</dbReference>
<dbReference type="InterPro" id="IPR001736">
    <property type="entry name" value="PLipase_D/transphosphatidylase"/>
</dbReference>
<name>A0A3B1BQH6_9ZZZZ</name>
<evidence type="ECO:0000313" key="2">
    <source>
        <dbReference type="EMBL" id="VAX18192.1"/>
    </source>
</evidence>
<dbReference type="AlphaFoldDB" id="A0A3B1BQH6"/>
<dbReference type="GO" id="GO:0030572">
    <property type="term" value="F:phosphatidyltransferase activity"/>
    <property type="evidence" value="ECO:0007669"/>
    <property type="project" value="UniProtKB-ARBA"/>
</dbReference>
<dbReference type="InterPro" id="IPR025202">
    <property type="entry name" value="PLD-like_dom"/>
</dbReference>
<dbReference type="SUPFAM" id="SSF56024">
    <property type="entry name" value="Phospholipase D/nuclease"/>
    <property type="match status" value="2"/>
</dbReference>
<feature type="domain" description="PLD phosphodiesterase" evidence="1">
    <location>
        <begin position="272"/>
        <end position="299"/>
    </location>
</feature>